<evidence type="ECO:0000256" key="11">
    <source>
        <dbReference type="PROSITE-ProRule" id="PRU00284"/>
    </source>
</evidence>
<comment type="similarity">
    <text evidence="10">Belongs to the methyl-accepting chemotaxis (MCP) protein family.</text>
</comment>
<keyword evidence="6 14" id="KW-0812">Transmembrane</keyword>
<keyword evidence="8 14" id="KW-0472">Membrane</keyword>
<feature type="compositionally biased region" description="Polar residues" evidence="13">
    <location>
        <begin position="448"/>
        <end position="458"/>
    </location>
</feature>
<dbReference type="AlphaFoldDB" id="A0A1I3A2U7"/>
<dbReference type="InterPro" id="IPR035965">
    <property type="entry name" value="PAS-like_dom_sf"/>
</dbReference>
<evidence type="ECO:0000256" key="4">
    <source>
        <dbReference type="ARBA" id="ARBA00022500"/>
    </source>
</evidence>
<dbReference type="PROSITE" id="PS50111">
    <property type="entry name" value="CHEMOTAXIS_TRANSDUC_2"/>
    <property type="match status" value="1"/>
</dbReference>
<dbReference type="SMART" id="SM00091">
    <property type="entry name" value="PAS"/>
    <property type="match status" value="1"/>
</dbReference>
<comment type="subcellular location">
    <subcellularLocation>
        <location evidence="1">Cell inner membrane</location>
        <topology evidence="1">Multi-pass membrane protein</topology>
    </subcellularLocation>
</comment>
<dbReference type="SUPFAM" id="SSF58104">
    <property type="entry name" value="Methyl-accepting chemotaxis protein (MCP) signaling domain"/>
    <property type="match status" value="1"/>
</dbReference>
<dbReference type="SMART" id="SM00086">
    <property type="entry name" value="PAC"/>
    <property type="match status" value="1"/>
</dbReference>
<dbReference type="GO" id="GO:0004888">
    <property type="term" value="F:transmembrane signaling receptor activity"/>
    <property type="evidence" value="ECO:0007669"/>
    <property type="project" value="InterPro"/>
</dbReference>
<evidence type="ECO:0000256" key="10">
    <source>
        <dbReference type="ARBA" id="ARBA00029447"/>
    </source>
</evidence>
<dbReference type="SMART" id="SM00304">
    <property type="entry name" value="HAMP"/>
    <property type="match status" value="1"/>
</dbReference>
<dbReference type="InterPro" id="IPR000014">
    <property type="entry name" value="PAS"/>
</dbReference>
<evidence type="ECO:0000256" key="13">
    <source>
        <dbReference type="SAM" id="MobiDB-lite"/>
    </source>
</evidence>
<name>A0A1I3A2U7_9GAMM</name>
<feature type="transmembrane region" description="Helical" evidence="14">
    <location>
        <begin position="169"/>
        <end position="191"/>
    </location>
</feature>
<dbReference type="PROSITE" id="PS50885">
    <property type="entry name" value="HAMP"/>
    <property type="match status" value="1"/>
</dbReference>
<evidence type="ECO:0000256" key="3">
    <source>
        <dbReference type="ARBA" id="ARBA00022481"/>
    </source>
</evidence>
<dbReference type="InterPro" id="IPR003122">
    <property type="entry name" value="Tar_rcpt_lig-bd"/>
</dbReference>
<feature type="domain" description="HAMP" evidence="17">
    <location>
        <begin position="370"/>
        <end position="422"/>
    </location>
</feature>
<dbReference type="SUPFAM" id="SSF55785">
    <property type="entry name" value="PYP-like sensor domain (PAS domain)"/>
    <property type="match status" value="1"/>
</dbReference>
<dbReference type="Pfam" id="PF00015">
    <property type="entry name" value="MCPsignal"/>
    <property type="match status" value="1"/>
</dbReference>
<dbReference type="CDD" id="cd06225">
    <property type="entry name" value="HAMP"/>
    <property type="match status" value="1"/>
</dbReference>
<feature type="compositionally biased region" description="Basic and acidic residues" evidence="13">
    <location>
        <begin position="683"/>
        <end position="692"/>
    </location>
</feature>
<evidence type="ECO:0000259" key="15">
    <source>
        <dbReference type="PROSITE" id="PS50111"/>
    </source>
</evidence>
<feature type="transmembrane region" description="Helical" evidence="14">
    <location>
        <begin position="347"/>
        <end position="369"/>
    </location>
</feature>
<keyword evidence="9 11" id="KW-0807">Transducer</keyword>
<dbReference type="STRING" id="442341.SAMN04487959_104102"/>
<evidence type="ECO:0000256" key="5">
    <source>
        <dbReference type="ARBA" id="ARBA00022519"/>
    </source>
</evidence>
<dbReference type="PANTHER" id="PTHR43531">
    <property type="entry name" value="PROTEIN ICFG"/>
    <property type="match status" value="1"/>
</dbReference>
<dbReference type="PRINTS" id="PR00260">
    <property type="entry name" value="CHEMTRNSDUCR"/>
</dbReference>
<gene>
    <name evidence="18" type="ORF">SAMN04487959_104102</name>
</gene>
<accession>A0A1I3A2U7</accession>
<keyword evidence="7 14" id="KW-1133">Transmembrane helix</keyword>
<evidence type="ECO:0000259" key="16">
    <source>
        <dbReference type="PROSITE" id="PS50112"/>
    </source>
</evidence>
<dbReference type="EMBL" id="FOPY01000004">
    <property type="protein sequence ID" value="SFH44437.1"/>
    <property type="molecule type" value="Genomic_DNA"/>
</dbReference>
<dbReference type="GO" id="GO:0006935">
    <property type="term" value="P:chemotaxis"/>
    <property type="evidence" value="ECO:0007669"/>
    <property type="project" value="UniProtKB-KW"/>
</dbReference>
<dbReference type="SMART" id="SM00283">
    <property type="entry name" value="MA"/>
    <property type="match status" value="1"/>
</dbReference>
<dbReference type="Pfam" id="PF08447">
    <property type="entry name" value="PAS_3"/>
    <property type="match status" value="1"/>
</dbReference>
<dbReference type="InterPro" id="IPR004089">
    <property type="entry name" value="MCPsignal_dom"/>
</dbReference>
<keyword evidence="12" id="KW-0175">Coiled coil</keyword>
<keyword evidence="2" id="KW-1003">Cell membrane</keyword>
<feature type="region of interest" description="Disordered" evidence="13">
    <location>
        <begin position="683"/>
        <end position="724"/>
    </location>
</feature>
<dbReference type="Pfam" id="PF00672">
    <property type="entry name" value="HAMP"/>
    <property type="match status" value="1"/>
</dbReference>
<evidence type="ECO:0000256" key="6">
    <source>
        <dbReference type="ARBA" id="ARBA00022692"/>
    </source>
</evidence>
<feature type="coiled-coil region" evidence="12">
    <location>
        <begin position="318"/>
        <end position="345"/>
    </location>
</feature>
<organism evidence="18 19">
    <name type="scientific">Modicisalibacter xianhensis</name>
    <dbReference type="NCBI Taxonomy" id="442341"/>
    <lineage>
        <taxon>Bacteria</taxon>
        <taxon>Pseudomonadati</taxon>
        <taxon>Pseudomonadota</taxon>
        <taxon>Gammaproteobacteria</taxon>
        <taxon>Oceanospirillales</taxon>
        <taxon>Halomonadaceae</taxon>
        <taxon>Modicisalibacter</taxon>
    </lineage>
</organism>
<evidence type="ECO:0000256" key="14">
    <source>
        <dbReference type="SAM" id="Phobius"/>
    </source>
</evidence>
<feature type="domain" description="PAS" evidence="16">
    <location>
        <begin position="25"/>
        <end position="76"/>
    </location>
</feature>
<dbReference type="InterPro" id="IPR003660">
    <property type="entry name" value="HAMP_dom"/>
</dbReference>
<dbReference type="Gene3D" id="3.30.450.20">
    <property type="entry name" value="PAS domain"/>
    <property type="match status" value="1"/>
</dbReference>
<keyword evidence="3" id="KW-0488">Methylation</keyword>
<feature type="region of interest" description="Disordered" evidence="13">
    <location>
        <begin position="438"/>
        <end position="458"/>
    </location>
</feature>
<evidence type="ECO:0000256" key="8">
    <source>
        <dbReference type="ARBA" id="ARBA00023136"/>
    </source>
</evidence>
<keyword evidence="5" id="KW-0997">Cell inner membrane</keyword>
<dbReference type="InterPro" id="IPR001610">
    <property type="entry name" value="PAC"/>
</dbReference>
<sequence length="724" mass="78820">MQNNQPVTHREYVLDDDSYLISRTDLKGRITYVNPAFIEVSGFSAEELIGAPHSIVRHPDMPEAAFADLWQTIEAGNSWEGLVKNRRKNSDHYWVHASVTPIFEGGEIQGYASVRVKATEEDCQRAEQAYAQLREGTTKHYRLDRGQLRRRGLVARLARTNVRSMRARLVTLIGAAAVLVLASGGMGLYALNEAGERFTRLNQDGLEDVARLQKIDQLATQSHQSLARRERLELLDTRGERADELQDLIERITARWNEFDRPNNHSALTQAFADRLSGYLTDDLQATVDVLRGEDAFKAFMALQDSIGELQTEGDAISQEINKLIAEKQAQARALAEQAAAEEQRMWLFQAALLLVGLTLLILMGALMIRAILRPVTESVAFTRQIAAGNLGADMPSQRNDELGQLMSALNTMRKSLGSIVKDVNHSVSVVRPASHDIATGNEDMSSRTEQQAASLEETASSMEEMTATVKQNAANAREASGLASNAAGAVRESGEVMGQVVTTMDRITESSRKVSEIIGVIDSIAFQTNILALNASVEAARAGEQGRGFAVVAGEVRNLAGRSADAAREIRALIDGSAQEIGGGAELVKKAESSIGQVVASVLKVNDIMGEIASASDEQTRGIEQINQAIAQMDEVTQQNAERVQTSARAANDLNHQVAVLANAMAVLRLSGEGKEAVTRETRFKAAEARRHSSAKALPSSQKSSGKSGKVVHAETQEEWEEF</sequence>
<evidence type="ECO:0000256" key="1">
    <source>
        <dbReference type="ARBA" id="ARBA00004429"/>
    </source>
</evidence>
<feature type="domain" description="Methyl-accepting transducer" evidence="15">
    <location>
        <begin position="427"/>
        <end position="656"/>
    </location>
</feature>
<dbReference type="InterPro" id="IPR013655">
    <property type="entry name" value="PAS_fold_3"/>
</dbReference>
<keyword evidence="4" id="KW-0145">Chemotaxis</keyword>
<dbReference type="InterPro" id="IPR004090">
    <property type="entry name" value="Chemotax_Me-accpt_rcpt"/>
</dbReference>
<dbReference type="CDD" id="cd00130">
    <property type="entry name" value="PAS"/>
    <property type="match status" value="1"/>
</dbReference>
<dbReference type="CDD" id="cd11386">
    <property type="entry name" value="MCP_signal"/>
    <property type="match status" value="1"/>
</dbReference>
<dbReference type="RefSeq" id="WP_092844558.1">
    <property type="nucleotide sequence ID" value="NZ_FOPY01000004.1"/>
</dbReference>
<dbReference type="Pfam" id="PF02203">
    <property type="entry name" value="TarH"/>
    <property type="match status" value="1"/>
</dbReference>
<proteinExistence type="inferred from homology"/>
<evidence type="ECO:0000313" key="18">
    <source>
        <dbReference type="EMBL" id="SFH44437.1"/>
    </source>
</evidence>
<evidence type="ECO:0000256" key="7">
    <source>
        <dbReference type="ARBA" id="ARBA00022989"/>
    </source>
</evidence>
<dbReference type="GO" id="GO:0005886">
    <property type="term" value="C:plasma membrane"/>
    <property type="evidence" value="ECO:0007669"/>
    <property type="project" value="UniProtKB-SubCell"/>
</dbReference>
<evidence type="ECO:0000256" key="12">
    <source>
        <dbReference type="SAM" id="Coils"/>
    </source>
</evidence>
<dbReference type="InterPro" id="IPR051310">
    <property type="entry name" value="MCP_chemotaxis"/>
</dbReference>
<dbReference type="FunFam" id="1.10.287.950:FF:000001">
    <property type="entry name" value="Methyl-accepting chemotaxis sensory transducer"/>
    <property type="match status" value="1"/>
</dbReference>
<evidence type="ECO:0000259" key="17">
    <source>
        <dbReference type="PROSITE" id="PS50885"/>
    </source>
</evidence>
<reference evidence="18 19" key="1">
    <citation type="submission" date="2016-10" db="EMBL/GenBank/DDBJ databases">
        <authorList>
            <person name="de Groot N.N."/>
        </authorList>
    </citation>
    <scope>NUCLEOTIDE SEQUENCE [LARGE SCALE GENOMIC DNA]</scope>
    <source>
        <strain evidence="18 19">CGMCC 1.6848</strain>
    </source>
</reference>
<dbReference type="Gene3D" id="1.10.287.950">
    <property type="entry name" value="Methyl-accepting chemotaxis protein"/>
    <property type="match status" value="1"/>
</dbReference>
<dbReference type="Proteomes" id="UP000199040">
    <property type="component" value="Unassembled WGS sequence"/>
</dbReference>
<dbReference type="PROSITE" id="PS50112">
    <property type="entry name" value="PAS"/>
    <property type="match status" value="1"/>
</dbReference>
<dbReference type="GO" id="GO:0007165">
    <property type="term" value="P:signal transduction"/>
    <property type="evidence" value="ECO:0007669"/>
    <property type="project" value="UniProtKB-KW"/>
</dbReference>
<evidence type="ECO:0000256" key="2">
    <source>
        <dbReference type="ARBA" id="ARBA00022475"/>
    </source>
</evidence>
<dbReference type="NCBIfam" id="TIGR00229">
    <property type="entry name" value="sensory_box"/>
    <property type="match status" value="1"/>
</dbReference>
<protein>
    <submittedName>
        <fullName evidence="18">Methyl-accepting chemotaxis sensory transducer with TarH sensor</fullName>
    </submittedName>
</protein>
<keyword evidence="19" id="KW-1185">Reference proteome</keyword>
<dbReference type="PANTHER" id="PTHR43531:SF14">
    <property type="entry name" value="METHYL-ACCEPTING CHEMOTAXIS PROTEIN I-RELATED"/>
    <property type="match status" value="1"/>
</dbReference>
<feature type="compositionally biased region" description="Low complexity" evidence="13">
    <location>
        <begin position="701"/>
        <end position="710"/>
    </location>
</feature>
<evidence type="ECO:0000256" key="9">
    <source>
        <dbReference type="ARBA" id="ARBA00023224"/>
    </source>
</evidence>
<evidence type="ECO:0000313" key="19">
    <source>
        <dbReference type="Proteomes" id="UP000199040"/>
    </source>
</evidence>